<evidence type="ECO:0000313" key="1">
    <source>
        <dbReference type="EMBL" id="KAF2188835.1"/>
    </source>
</evidence>
<accession>A0A6A6ECR2</accession>
<evidence type="ECO:0000313" key="2">
    <source>
        <dbReference type="Proteomes" id="UP000800200"/>
    </source>
</evidence>
<protein>
    <submittedName>
        <fullName evidence="1">Uncharacterized protein</fullName>
    </submittedName>
</protein>
<reference evidence="1" key="1">
    <citation type="journal article" date="2020" name="Stud. Mycol.">
        <title>101 Dothideomycetes genomes: a test case for predicting lifestyles and emergence of pathogens.</title>
        <authorList>
            <person name="Haridas S."/>
            <person name="Albert R."/>
            <person name="Binder M."/>
            <person name="Bloem J."/>
            <person name="Labutti K."/>
            <person name="Salamov A."/>
            <person name="Andreopoulos B."/>
            <person name="Baker S."/>
            <person name="Barry K."/>
            <person name="Bills G."/>
            <person name="Bluhm B."/>
            <person name="Cannon C."/>
            <person name="Castanera R."/>
            <person name="Culley D."/>
            <person name="Daum C."/>
            <person name="Ezra D."/>
            <person name="Gonzalez J."/>
            <person name="Henrissat B."/>
            <person name="Kuo A."/>
            <person name="Liang C."/>
            <person name="Lipzen A."/>
            <person name="Lutzoni F."/>
            <person name="Magnuson J."/>
            <person name="Mondo S."/>
            <person name="Nolan M."/>
            <person name="Ohm R."/>
            <person name="Pangilinan J."/>
            <person name="Park H.-J."/>
            <person name="Ramirez L."/>
            <person name="Alfaro M."/>
            <person name="Sun H."/>
            <person name="Tritt A."/>
            <person name="Yoshinaga Y."/>
            <person name="Zwiers L.-H."/>
            <person name="Turgeon B."/>
            <person name="Goodwin S."/>
            <person name="Spatafora J."/>
            <person name="Crous P."/>
            <person name="Grigoriev I."/>
        </authorList>
    </citation>
    <scope>NUCLEOTIDE SEQUENCE</scope>
    <source>
        <strain evidence="1">CBS 207.26</strain>
    </source>
</reference>
<sequence>MRDKLLERQTELEWLFSCIEEVMEEECPQYKEAKSSWSNNRDEDAKQWERFVGVAKSGAEQRKEYLAPLTRASGFWSIEKVQHYGWAFMSLGYCKVLGTAASRNPSWEEAVVKLNQLLFRRIAKGLRASINPVIRNDLEHLCDWRDTSDFTKTGKNGFTVQYKPISNLPEGYTFDRYGLI</sequence>
<dbReference type="Proteomes" id="UP000800200">
    <property type="component" value="Unassembled WGS sequence"/>
</dbReference>
<organism evidence="1 2">
    <name type="scientific">Zopfia rhizophila CBS 207.26</name>
    <dbReference type="NCBI Taxonomy" id="1314779"/>
    <lineage>
        <taxon>Eukaryota</taxon>
        <taxon>Fungi</taxon>
        <taxon>Dikarya</taxon>
        <taxon>Ascomycota</taxon>
        <taxon>Pezizomycotina</taxon>
        <taxon>Dothideomycetes</taxon>
        <taxon>Dothideomycetes incertae sedis</taxon>
        <taxon>Zopfiaceae</taxon>
        <taxon>Zopfia</taxon>
    </lineage>
</organism>
<keyword evidence="2" id="KW-1185">Reference proteome</keyword>
<dbReference type="AlphaFoldDB" id="A0A6A6ECR2"/>
<dbReference type="OrthoDB" id="3860121at2759"/>
<name>A0A6A6ECR2_9PEZI</name>
<feature type="non-terminal residue" evidence="1">
    <location>
        <position position="180"/>
    </location>
</feature>
<dbReference type="EMBL" id="ML994622">
    <property type="protein sequence ID" value="KAF2188835.1"/>
    <property type="molecule type" value="Genomic_DNA"/>
</dbReference>
<proteinExistence type="predicted"/>
<gene>
    <name evidence="1" type="ORF">K469DRAFT_498302</name>
</gene>